<keyword evidence="1" id="KW-0614">Plasmid</keyword>
<geneLocation type="plasmid" evidence="1 2">
    <name>pBPHY01</name>
</geneLocation>
<dbReference type="HOGENOM" id="CLU_747371_0_0_4"/>
<dbReference type="EMBL" id="CP001045">
    <property type="protein sequence ID" value="ACC75061.1"/>
    <property type="molecule type" value="Genomic_DNA"/>
</dbReference>
<name>B2JVT4_PARP8</name>
<protein>
    <submittedName>
        <fullName evidence="1">Uncharacterized protein</fullName>
    </submittedName>
</protein>
<evidence type="ECO:0000313" key="1">
    <source>
        <dbReference type="EMBL" id="ACC75061.1"/>
    </source>
</evidence>
<dbReference type="RefSeq" id="WP_012405221.1">
    <property type="nucleotide sequence ID" value="NC_010625.1"/>
</dbReference>
<proteinExistence type="predicted"/>
<dbReference type="Proteomes" id="UP000001192">
    <property type="component" value="Plasmid pBPHY01"/>
</dbReference>
<keyword evidence="2" id="KW-1185">Reference proteome</keyword>
<evidence type="ECO:0000313" key="2">
    <source>
        <dbReference type="Proteomes" id="UP000001192"/>
    </source>
</evidence>
<organism evidence="1 2">
    <name type="scientific">Paraburkholderia phymatum (strain DSM 17167 / CIP 108236 / LMG 21445 / STM815)</name>
    <name type="common">Burkholderia phymatum</name>
    <dbReference type="NCBI Taxonomy" id="391038"/>
    <lineage>
        <taxon>Bacteria</taxon>
        <taxon>Pseudomonadati</taxon>
        <taxon>Pseudomonadota</taxon>
        <taxon>Betaproteobacteria</taxon>
        <taxon>Burkholderiales</taxon>
        <taxon>Burkholderiaceae</taxon>
        <taxon>Paraburkholderia</taxon>
    </lineage>
</organism>
<dbReference type="AlphaFoldDB" id="B2JVT4"/>
<reference evidence="2" key="1">
    <citation type="journal article" date="2014" name="Stand. Genomic Sci.">
        <title>Complete genome sequence of Burkholderia phymatum STM815(T), a broad host range and efficient nitrogen-fixing symbiont of Mimosa species.</title>
        <authorList>
            <person name="Moulin L."/>
            <person name="Klonowska A."/>
            <person name="Caroline B."/>
            <person name="Booth K."/>
            <person name="Vriezen J.A."/>
            <person name="Melkonian R."/>
            <person name="James E.K."/>
            <person name="Young J.P."/>
            <person name="Bena G."/>
            <person name="Hauser L."/>
            <person name="Land M."/>
            <person name="Kyrpides N."/>
            <person name="Bruce D."/>
            <person name="Chain P."/>
            <person name="Copeland A."/>
            <person name="Pitluck S."/>
            <person name="Woyke T."/>
            <person name="Lizotte-Waniewski M."/>
            <person name="Bristow J."/>
            <person name="Riley M."/>
        </authorList>
    </citation>
    <scope>NUCLEOTIDE SEQUENCE [LARGE SCALE GENOMIC DNA]</scope>
    <source>
        <strain evidence="2">DSM 17167 / CIP 108236 / LMG 21445 / STM815</strain>
        <plasmid evidence="2">Plasmid pBPHY01</plasmid>
    </source>
</reference>
<dbReference type="OrthoDB" id="9092293at2"/>
<accession>B2JVT4</accession>
<sequence>MLTRAQFVTHLTAANRSIYLGGPTFARTQSAMIPVVNAVDQFNVAATGANLLVLIQAIGNLPAAKKVKYANALSQLYNTFPNPIYVTVNPFTLHTGMAPGIGVVRSGNVPSHQVDAVLALQTLDNFAAGHTLLDDLCTEVAAGHRVAIADAVGTASGGNECAIVNGMPDDYQTDLAAALNGSYNAVGNCISGAMTAMGHAPALAASFNWLETQIDNTPVYQLQGAPSVIPSSVTCGANWISAATLQSWVSGHTAFPAGVALADVDSAKLVIGTVLAAGATRGIGGHTRVRWNASNLTSAGTARPPYIGLGHELIHALHNMRGNQPGVENGTTTALYEYLCVGLGPYAAFPNTENALRAGAGVALRPYYAP</sequence>
<gene>
    <name evidence="1" type="ordered locus">Bphy_5998</name>
</gene>
<dbReference type="KEGG" id="bph:Bphy_5998"/>